<dbReference type="Proteomes" id="UP001333996">
    <property type="component" value="Unassembled WGS sequence"/>
</dbReference>
<name>A0ABU7FLP9_9ACTN</name>
<gene>
    <name evidence="2" type="ORF">VXC91_24355</name>
</gene>
<dbReference type="InterPro" id="IPR011010">
    <property type="entry name" value="DNA_brk_join_enz"/>
</dbReference>
<organism evidence="2 3">
    <name type="scientific">Streptomyces chiangmaiensis</name>
    <dbReference type="NCBI Taxonomy" id="766497"/>
    <lineage>
        <taxon>Bacteria</taxon>
        <taxon>Bacillati</taxon>
        <taxon>Actinomycetota</taxon>
        <taxon>Actinomycetes</taxon>
        <taxon>Kitasatosporales</taxon>
        <taxon>Streptomycetaceae</taxon>
        <taxon>Streptomyces</taxon>
    </lineage>
</organism>
<dbReference type="RefSeq" id="WP_329509456.1">
    <property type="nucleotide sequence ID" value="NZ_BAAAYZ010000024.1"/>
</dbReference>
<dbReference type="Gene3D" id="1.10.443.10">
    <property type="entry name" value="Intergrase catalytic core"/>
    <property type="match status" value="1"/>
</dbReference>
<evidence type="ECO:0000256" key="1">
    <source>
        <dbReference type="ARBA" id="ARBA00023172"/>
    </source>
</evidence>
<evidence type="ECO:0000313" key="3">
    <source>
        <dbReference type="Proteomes" id="UP001333996"/>
    </source>
</evidence>
<keyword evidence="1" id="KW-0233">DNA recombination</keyword>
<comment type="caution">
    <text evidence="2">The sequence shown here is derived from an EMBL/GenBank/DDBJ whole genome shotgun (WGS) entry which is preliminary data.</text>
</comment>
<sequence length="62" mass="7176">MACRDFVMAKLTYISAVRAAELCAMKIGDLHWELGRWGRFIVQGKGARRSGPREWQAYLFQE</sequence>
<dbReference type="SUPFAM" id="SSF56349">
    <property type="entry name" value="DNA breaking-rejoining enzymes"/>
    <property type="match status" value="1"/>
</dbReference>
<evidence type="ECO:0000313" key="2">
    <source>
        <dbReference type="EMBL" id="MED7825032.1"/>
    </source>
</evidence>
<dbReference type="EMBL" id="JAYWVC010000093">
    <property type="protein sequence ID" value="MED7825032.1"/>
    <property type="molecule type" value="Genomic_DNA"/>
</dbReference>
<keyword evidence="3" id="KW-1185">Reference proteome</keyword>
<reference evidence="2" key="1">
    <citation type="submission" date="2024-01" db="EMBL/GenBank/DDBJ databases">
        <title>First draft genome sequence data of TA4-1, the type strain of Gram-positive actinobacterium Streptomyces chiangmaiensis.</title>
        <authorList>
            <person name="Yasawong M."/>
            <person name="Nantapong N."/>
        </authorList>
    </citation>
    <scope>NUCLEOTIDE SEQUENCE</scope>
    <source>
        <strain evidence="2">TA4-1</strain>
    </source>
</reference>
<accession>A0ABU7FLP9</accession>
<evidence type="ECO:0008006" key="4">
    <source>
        <dbReference type="Google" id="ProtNLM"/>
    </source>
</evidence>
<protein>
    <recommendedName>
        <fullName evidence="4">Tyr recombinase domain-containing protein</fullName>
    </recommendedName>
</protein>
<proteinExistence type="predicted"/>
<dbReference type="InterPro" id="IPR013762">
    <property type="entry name" value="Integrase-like_cat_sf"/>
</dbReference>